<gene>
    <name evidence="2" type="ORF">CALCODRAFT_339195</name>
</gene>
<protein>
    <submittedName>
        <fullName evidence="2">DUF1764-domain-containing protein</fullName>
    </submittedName>
</protein>
<dbReference type="InParanoid" id="A0A165EYR3"/>
<evidence type="ECO:0000313" key="3">
    <source>
        <dbReference type="Proteomes" id="UP000076842"/>
    </source>
</evidence>
<feature type="region of interest" description="Disordered" evidence="1">
    <location>
        <begin position="1"/>
        <end position="150"/>
    </location>
</feature>
<dbReference type="EMBL" id="KV423988">
    <property type="protein sequence ID" value="KZT55810.1"/>
    <property type="molecule type" value="Genomic_DNA"/>
</dbReference>
<name>A0A165EYR3_9BASI</name>
<feature type="compositionally biased region" description="Low complexity" evidence="1">
    <location>
        <begin position="12"/>
        <end position="28"/>
    </location>
</feature>
<feature type="compositionally biased region" description="Low complexity" evidence="1">
    <location>
        <begin position="37"/>
        <end position="47"/>
    </location>
</feature>
<accession>A0A165EYR3</accession>
<feature type="compositionally biased region" description="Basic and acidic residues" evidence="1">
    <location>
        <begin position="134"/>
        <end position="150"/>
    </location>
</feature>
<dbReference type="AlphaFoldDB" id="A0A165EYR3"/>
<dbReference type="InterPro" id="IPR013885">
    <property type="entry name" value="DUF1764_euk"/>
</dbReference>
<feature type="compositionally biased region" description="Low complexity" evidence="1">
    <location>
        <begin position="111"/>
        <end position="120"/>
    </location>
</feature>
<feature type="compositionally biased region" description="Basic and acidic residues" evidence="1">
    <location>
        <begin position="78"/>
        <end position="87"/>
    </location>
</feature>
<evidence type="ECO:0000313" key="2">
    <source>
        <dbReference type="EMBL" id="KZT55810.1"/>
    </source>
</evidence>
<dbReference type="PANTHER" id="PTHR34066">
    <property type="entry name" value="GROWTH FACTOR 2"/>
    <property type="match status" value="1"/>
</dbReference>
<dbReference type="Pfam" id="PF08576">
    <property type="entry name" value="DUF1764"/>
    <property type="match status" value="1"/>
</dbReference>
<keyword evidence="3" id="KW-1185">Reference proteome</keyword>
<reference evidence="2 3" key="1">
    <citation type="journal article" date="2016" name="Mol. Biol. Evol.">
        <title>Comparative Genomics of Early-Diverging Mushroom-Forming Fungi Provides Insights into the Origins of Lignocellulose Decay Capabilities.</title>
        <authorList>
            <person name="Nagy L.G."/>
            <person name="Riley R."/>
            <person name="Tritt A."/>
            <person name="Adam C."/>
            <person name="Daum C."/>
            <person name="Floudas D."/>
            <person name="Sun H."/>
            <person name="Yadav J.S."/>
            <person name="Pangilinan J."/>
            <person name="Larsson K.H."/>
            <person name="Matsuura K."/>
            <person name="Barry K."/>
            <person name="Labutti K."/>
            <person name="Kuo R."/>
            <person name="Ohm R.A."/>
            <person name="Bhattacharya S.S."/>
            <person name="Shirouzu T."/>
            <person name="Yoshinaga Y."/>
            <person name="Martin F.M."/>
            <person name="Grigoriev I.V."/>
            <person name="Hibbett D.S."/>
        </authorList>
    </citation>
    <scope>NUCLEOTIDE SEQUENCE [LARGE SCALE GENOMIC DNA]</scope>
    <source>
        <strain evidence="2 3">HHB12733</strain>
    </source>
</reference>
<dbReference type="PANTHER" id="PTHR34066:SF1">
    <property type="entry name" value="DUF1764 FAMILY PROTEIN"/>
    <property type="match status" value="1"/>
</dbReference>
<dbReference type="Proteomes" id="UP000076842">
    <property type="component" value="Unassembled WGS sequence"/>
</dbReference>
<dbReference type="OrthoDB" id="20835at2759"/>
<proteinExistence type="predicted"/>
<evidence type="ECO:0000256" key="1">
    <source>
        <dbReference type="SAM" id="MobiDB-lite"/>
    </source>
</evidence>
<sequence>MPKASEIDDIFAGKPAAPKASKLSAPTAGPSTDKAAKAATNTATTNGLKKKKKKTKVSSAGEAEETPKPAPAEPEPAADTKPKKRPAETIVDPSLPKPKKVKVIDDDRPLSKAASTIKAKATSKRKAEVDEEERAFRDSRGKEPRRKTEEGWNIYKEDELGMTKAGGDTPLCPFDCDCCF</sequence>
<organism evidence="2 3">
    <name type="scientific">Calocera cornea HHB12733</name>
    <dbReference type="NCBI Taxonomy" id="1353952"/>
    <lineage>
        <taxon>Eukaryota</taxon>
        <taxon>Fungi</taxon>
        <taxon>Dikarya</taxon>
        <taxon>Basidiomycota</taxon>
        <taxon>Agaricomycotina</taxon>
        <taxon>Dacrymycetes</taxon>
        <taxon>Dacrymycetales</taxon>
        <taxon>Dacrymycetaceae</taxon>
        <taxon>Calocera</taxon>
    </lineage>
</organism>